<evidence type="ECO:0000256" key="7">
    <source>
        <dbReference type="ARBA" id="ARBA00023004"/>
    </source>
</evidence>
<dbReference type="Pfam" id="PF03313">
    <property type="entry name" value="SDH_alpha"/>
    <property type="match status" value="1"/>
</dbReference>
<comment type="similarity">
    <text evidence="3 11">Belongs to the iron-sulfur dependent L-serine dehydratase family.</text>
</comment>
<proteinExistence type="inferred from homology"/>
<keyword evidence="5 11" id="KW-0004">4Fe-4S</keyword>
<dbReference type="GO" id="GO:0006094">
    <property type="term" value="P:gluconeogenesis"/>
    <property type="evidence" value="ECO:0007669"/>
    <property type="project" value="UniProtKB-KW"/>
</dbReference>
<keyword evidence="8 11" id="KW-0411">Iron-sulfur</keyword>
<comment type="pathway">
    <text evidence="2">Carbohydrate biosynthesis; gluconeogenesis.</text>
</comment>
<evidence type="ECO:0000256" key="6">
    <source>
        <dbReference type="ARBA" id="ARBA00022723"/>
    </source>
</evidence>
<dbReference type="InterPro" id="IPR005130">
    <property type="entry name" value="Ser_deHydtase-like_asu"/>
</dbReference>
<dbReference type="InterPro" id="IPR004642">
    <property type="entry name" value="Ser_deHydtase_asu"/>
</dbReference>
<sequence>MGFPKSFSQLREHLDKTDKQLPEQILAWEVEETEKSRINIIEKMENYWKVMKEGVNEGLRPDIKSVSGLTGGDAYKLLKDSQSLIGKPPKKAMAYAMAMAEVNASMGKIVATPTAGSCGIMPGVLMAVEEEFDINQEEVVNAIFVASMIGKIIAYKGTVAGAEGGCQAECGSASAMSAGAVTYLLGGSLKQIENAVAISIKNVMGLVCDPVAGLVEVPCIKRNGHYAAAAMISAQMALADVHSVIDVDEVIDAMAEVGKMLPEELRETSMGGLANTSSARRIEKVLRGE</sequence>
<evidence type="ECO:0000256" key="5">
    <source>
        <dbReference type="ARBA" id="ARBA00022485"/>
    </source>
</evidence>
<evidence type="ECO:0000256" key="10">
    <source>
        <dbReference type="ARBA" id="ARBA00049406"/>
    </source>
</evidence>
<evidence type="ECO:0000313" key="13">
    <source>
        <dbReference type="EMBL" id="XCI27573.1"/>
    </source>
</evidence>
<dbReference type="EC" id="4.3.1.17" evidence="11"/>
<organism evidence="13">
    <name type="scientific">Proteinivorax hydrogeniformans</name>
    <dbReference type="NCBI Taxonomy" id="1826727"/>
    <lineage>
        <taxon>Bacteria</taxon>
        <taxon>Bacillati</taxon>
        <taxon>Bacillota</taxon>
        <taxon>Clostridia</taxon>
        <taxon>Eubacteriales</taxon>
        <taxon>Proteinivoracaceae</taxon>
        <taxon>Proteinivorax</taxon>
    </lineage>
</organism>
<dbReference type="AlphaFoldDB" id="A0AAU8HPB9"/>
<dbReference type="RefSeq" id="WP_353892151.1">
    <property type="nucleotide sequence ID" value="NZ_CP159485.1"/>
</dbReference>
<keyword evidence="6 11" id="KW-0479">Metal-binding</keyword>
<evidence type="ECO:0000256" key="3">
    <source>
        <dbReference type="ARBA" id="ARBA00008636"/>
    </source>
</evidence>
<evidence type="ECO:0000256" key="2">
    <source>
        <dbReference type="ARBA" id="ARBA00004742"/>
    </source>
</evidence>
<reference evidence="13" key="1">
    <citation type="journal article" date="2018" name="Antonie Van Leeuwenhoek">
        <title>Proteinivorax hydrogeniformans sp. nov., an anaerobic, haloalkaliphilic bacterium fermenting proteinaceous compounds with high hydrogen production.</title>
        <authorList>
            <person name="Boltyanskaya Y."/>
            <person name="Detkova E."/>
            <person name="Pimenov N."/>
            <person name="Kevbrin V."/>
        </authorList>
    </citation>
    <scope>NUCLEOTIDE SEQUENCE</scope>
    <source>
        <strain evidence="13">Z-710</strain>
    </source>
</reference>
<feature type="domain" description="Serine dehydratase-like alpha subunit" evidence="12">
    <location>
        <begin position="19"/>
        <end position="274"/>
    </location>
</feature>
<dbReference type="PANTHER" id="PTHR30182:SF1">
    <property type="entry name" value="L-SERINE DEHYDRATASE 1"/>
    <property type="match status" value="1"/>
</dbReference>
<keyword evidence="4 11" id="KW-0312">Gluconeogenesis</keyword>
<reference evidence="13" key="2">
    <citation type="submission" date="2024-06" db="EMBL/GenBank/DDBJ databases">
        <authorList>
            <person name="Petrova K.O."/>
            <person name="Toshchakov S.V."/>
            <person name="Boltjanskaja Y.V."/>
            <person name="Kevbrin V.V."/>
        </authorList>
    </citation>
    <scope>NUCLEOTIDE SEQUENCE</scope>
    <source>
        <strain evidence="13">Z-710</strain>
    </source>
</reference>
<dbReference type="NCBIfam" id="TIGR00718">
    <property type="entry name" value="sda_alpha"/>
    <property type="match status" value="1"/>
</dbReference>
<dbReference type="GO" id="GO:0003941">
    <property type="term" value="F:L-serine ammonia-lyase activity"/>
    <property type="evidence" value="ECO:0007669"/>
    <property type="project" value="UniProtKB-UniRule"/>
</dbReference>
<accession>A0AAU8HPB9</accession>
<evidence type="ECO:0000259" key="12">
    <source>
        <dbReference type="Pfam" id="PF03313"/>
    </source>
</evidence>
<keyword evidence="9 11" id="KW-0456">Lyase</keyword>
<evidence type="ECO:0000256" key="11">
    <source>
        <dbReference type="RuleBase" id="RU366059"/>
    </source>
</evidence>
<protein>
    <recommendedName>
        <fullName evidence="11">L-serine dehydratase</fullName>
        <ecNumber evidence="11">4.3.1.17</ecNumber>
    </recommendedName>
</protein>
<dbReference type="PANTHER" id="PTHR30182">
    <property type="entry name" value="L-SERINE DEHYDRATASE"/>
    <property type="match status" value="1"/>
</dbReference>
<dbReference type="GO" id="GO:0046872">
    <property type="term" value="F:metal ion binding"/>
    <property type="evidence" value="ECO:0007669"/>
    <property type="project" value="UniProtKB-KW"/>
</dbReference>
<dbReference type="InterPro" id="IPR051318">
    <property type="entry name" value="Fe-S_L-Ser"/>
</dbReference>
<dbReference type="EMBL" id="CP159485">
    <property type="protein sequence ID" value="XCI27573.1"/>
    <property type="molecule type" value="Genomic_DNA"/>
</dbReference>
<comment type="catalytic activity">
    <reaction evidence="10 11">
        <text>L-serine = pyruvate + NH4(+)</text>
        <dbReference type="Rhea" id="RHEA:19169"/>
        <dbReference type="ChEBI" id="CHEBI:15361"/>
        <dbReference type="ChEBI" id="CHEBI:28938"/>
        <dbReference type="ChEBI" id="CHEBI:33384"/>
        <dbReference type="EC" id="4.3.1.17"/>
    </reaction>
</comment>
<name>A0AAU8HPB9_9FIRM</name>
<gene>
    <name evidence="13" type="primary">sdaAA</name>
    <name evidence="13" type="ORF">PRVXH_001478</name>
</gene>
<comment type="cofactor">
    <cofactor evidence="1 11">
        <name>[4Fe-4S] cluster</name>
        <dbReference type="ChEBI" id="CHEBI:49883"/>
    </cofactor>
</comment>
<keyword evidence="7 11" id="KW-0408">Iron</keyword>
<evidence type="ECO:0000256" key="4">
    <source>
        <dbReference type="ARBA" id="ARBA00022432"/>
    </source>
</evidence>
<evidence type="ECO:0000256" key="8">
    <source>
        <dbReference type="ARBA" id="ARBA00023014"/>
    </source>
</evidence>
<evidence type="ECO:0000256" key="9">
    <source>
        <dbReference type="ARBA" id="ARBA00023239"/>
    </source>
</evidence>
<evidence type="ECO:0000256" key="1">
    <source>
        <dbReference type="ARBA" id="ARBA00001966"/>
    </source>
</evidence>
<dbReference type="GO" id="GO:0051539">
    <property type="term" value="F:4 iron, 4 sulfur cluster binding"/>
    <property type="evidence" value="ECO:0007669"/>
    <property type="project" value="UniProtKB-UniRule"/>
</dbReference>